<reference evidence="1 2" key="1">
    <citation type="submission" date="2020-01" db="EMBL/GenBank/DDBJ databases">
        <title>Genome sequence of Desulfovibrio aerotolerans DSM 16695(T).</title>
        <authorList>
            <person name="Karnachuk O."/>
            <person name="Avakyan M."/>
            <person name="Mardanov A."/>
            <person name="Kadnikov V."/>
            <person name="Ravin N."/>
        </authorList>
    </citation>
    <scope>NUCLEOTIDE SEQUENCE [LARGE SCALE GENOMIC DNA]</scope>
    <source>
        <strain evidence="1 2">DSM 16695</strain>
    </source>
</reference>
<proteinExistence type="predicted"/>
<gene>
    <name evidence="1" type="ORF">GTA51_14195</name>
</gene>
<name>A0A7C9IPM4_9BACT</name>
<comment type="caution">
    <text evidence="1">The sequence shown here is derived from an EMBL/GenBank/DDBJ whole genome shotgun (WGS) entry which is preliminary data.</text>
</comment>
<dbReference type="RefSeq" id="WP_160962152.1">
    <property type="nucleotide sequence ID" value="NZ_WVUD01000028.1"/>
</dbReference>
<organism evidence="1 2">
    <name type="scientific">Solidesulfovibrio aerotolerans</name>
    <dbReference type="NCBI Taxonomy" id="295255"/>
    <lineage>
        <taxon>Bacteria</taxon>
        <taxon>Pseudomonadati</taxon>
        <taxon>Thermodesulfobacteriota</taxon>
        <taxon>Desulfovibrionia</taxon>
        <taxon>Desulfovibrionales</taxon>
        <taxon>Desulfovibrionaceae</taxon>
        <taxon>Solidesulfovibrio</taxon>
    </lineage>
</organism>
<dbReference type="Proteomes" id="UP000482487">
    <property type="component" value="Unassembled WGS sequence"/>
</dbReference>
<evidence type="ECO:0000313" key="2">
    <source>
        <dbReference type="Proteomes" id="UP000482487"/>
    </source>
</evidence>
<keyword evidence="2" id="KW-1185">Reference proteome</keyword>
<accession>A0A7C9IPM4</accession>
<protein>
    <submittedName>
        <fullName evidence="1">Uncharacterized protein</fullName>
    </submittedName>
</protein>
<dbReference type="OrthoDB" id="9948220at2"/>
<dbReference type="EMBL" id="WVUD01000028">
    <property type="protein sequence ID" value="MYL84279.1"/>
    <property type="molecule type" value="Genomic_DNA"/>
</dbReference>
<dbReference type="AlphaFoldDB" id="A0A7C9IPM4"/>
<sequence length="101" mass="10687">MESTALLGRCGRIEAVAAYSTAPGHVVYIFLIDRENPAGLGPAFAIHPAQMVPGQHGAGEAEMTARPALQAISLADTQLPGHVAFTKMDREKSPDLTYKNA</sequence>
<evidence type="ECO:0000313" key="1">
    <source>
        <dbReference type="EMBL" id="MYL84279.1"/>
    </source>
</evidence>